<comment type="function">
    <text evidence="4">Component of the eukaryotic translation initiation factor 3 (eIF-3) complex, which is involved in protein synthesis of a specialized repertoire of mRNAs and, together with other initiation factors, stimulates binding of mRNA and methionyl-tRNAi to the 40S ribosome. The eIF-3 complex specifically targets and initiates translation of a subset of mRNAs involved in cell proliferation.</text>
</comment>
<gene>
    <name evidence="6" type="ORF">CSIM01_06368</name>
</gene>
<dbReference type="GO" id="GO:0001732">
    <property type="term" value="P:formation of cytoplasmic translation initiation complex"/>
    <property type="evidence" value="ECO:0007669"/>
    <property type="project" value="UniProtKB-UniRule"/>
</dbReference>
<evidence type="ECO:0000259" key="5">
    <source>
        <dbReference type="PROSITE" id="PS50249"/>
    </source>
</evidence>
<evidence type="ECO:0000256" key="2">
    <source>
        <dbReference type="ARBA" id="ARBA00022540"/>
    </source>
</evidence>
<dbReference type="CDD" id="cd08065">
    <property type="entry name" value="MPN_eIF3h"/>
    <property type="match status" value="1"/>
</dbReference>
<evidence type="ECO:0000313" key="6">
    <source>
        <dbReference type="EMBL" id="KXH40190.1"/>
    </source>
</evidence>
<reference evidence="6 7" key="1">
    <citation type="submission" date="2014-02" db="EMBL/GenBank/DDBJ databases">
        <title>The genome sequence of Colletotrichum simmondsii CBS122122.</title>
        <authorList>
            <person name="Baroncelli R."/>
            <person name="Thon M.R."/>
        </authorList>
    </citation>
    <scope>NUCLEOTIDE SEQUENCE [LARGE SCALE GENOMIC DNA]</scope>
    <source>
        <strain evidence="6 7">CBS122122</strain>
    </source>
</reference>
<dbReference type="Pfam" id="PF19445">
    <property type="entry name" value="eIF3h_C"/>
    <property type="match status" value="1"/>
</dbReference>
<evidence type="ECO:0000256" key="4">
    <source>
        <dbReference type="HAMAP-Rule" id="MF_03007"/>
    </source>
</evidence>
<dbReference type="InterPro" id="IPR027524">
    <property type="entry name" value="eIF3h"/>
</dbReference>
<dbReference type="GO" id="GO:0005852">
    <property type="term" value="C:eukaryotic translation initiation factor 3 complex"/>
    <property type="evidence" value="ECO:0007669"/>
    <property type="project" value="UniProtKB-UniRule"/>
</dbReference>
<accession>A0A135SWA7</accession>
<dbReference type="GO" id="GO:0016282">
    <property type="term" value="C:eukaryotic 43S preinitiation complex"/>
    <property type="evidence" value="ECO:0007669"/>
    <property type="project" value="UniProtKB-UniRule"/>
</dbReference>
<dbReference type="SMART" id="SM00232">
    <property type="entry name" value="JAB_MPN"/>
    <property type="match status" value="1"/>
</dbReference>
<dbReference type="GO" id="GO:0033290">
    <property type="term" value="C:eukaryotic 48S preinitiation complex"/>
    <property type="evidence" value="ECO:0007669"/>
    <property type="project" value="UniProtKB-UniRule"/>
</dbReference>
<dbReference type="Gene3D" id="3.40.140.10">
    <property type="entry name" value="Cytidine Deaminase, domain 2"/>
    <property type="match status" value="1"/>
</dbReference>
<dbReference type="InterPro" id="IPR011008">
    <property type="entry name" value="Dimeric_a/b-barrel"/>
</dbReference>
<comment type="similarity">
    <text evidence="4">Belongs to the eIF-3 subunit H family.</text>
</comment>
<proteinExistence type="inferred from homology"/>
<dbReference type="OrthoDB" id="10265695at2759"/>
<dbReference type="Pfam" id="PF01398">
    <property type="entry name" value="JAB"/>
    <property type="match status" value="1"/>
</dbReference>
<comment type="caution">
    <text evidence="6">The sequence shown here is derived from an EMBL/GenBank/DDBJ whole genome shotgun (WGS) entry which is preliminary data.</text>
</comment>
<dbReference type="GO" id="GO:0008237">
    <property type="term" value="F:metallopeptidase activity"/>
    <property type="evidence" value="ECO:0007669"/>
    <property type="project" value="InterPro"/>
</dbReference>
<comment type="subunit">
    <text evidence="4">Component of the eukaryotic translation initiation factor 3 (eIF-3) complex.</text>
</comment>
<name>A0A135SWA7_9PEZI</name>
<dbReference type="InterPro" id="IPR045810">
    <property type="entry name" value="eIF3h_C"/>
</dbReference>
<keyword evidence="2 4" id="KW-0396">Initiation factor</keyword>
<evidence type="ECO:0000256" key="3">
    <source>
        <dbReference type="ARBA" id="ARBA00022917"/>
    </source>
</evidence>
<dbReference type="Proteomes" id="UP000070328">
    <property type="component" value="Unassembled WGS sequence"/>
</dbReference>
<dbReference type="PANTHER" id="PTHR36986">
    <property type="entry name" value="UPF0643 PROTEIN PB2B2.08"/>
    <property type="match status" value="1"/>
</dbReference>
<dbReference type="PANTHER" id="PTHR36986:SF1">
    <property type="entry name" value="UPF0643 PROTEIN PB2B2.08"/>
    <property type="match status" value="1"/>
</dbReference>
<keyword evidence="1 4" id="KW-0963">Cytoplasm</keyword>
<dbReference type="AlphaFoldDB" id="A0A135SWA7"/>
<evidence type="ECO:0000313" key="7">
    <source>
        <dbReference type="Proteomes" id="UP000070328"/>
    </source>
</evidence>
<keyword evidence="7" id="KW-1185">Reference proteome</keyword>
<feature type="domain" description="MPN" evidence="5">
    <location>
        <begin position="280"/>
        <end position="432"/>
    </location>
</feature>
<dbReference type="SUPFAM" id="SSF54909">
    <property type="entry name" value="Dimeric alpha+beta barrel"/>
    <property type="match status" value="1"/>
</dbReference>
<evidence type="ECO:0000256" key="1">
    <source>
        <dbReference type="ARBA" id="ARBA00022490"/>
    </source>
</evidence>
<comment type="subcellular location">
    <subcellularLocation>
        <location evidence="4">Cytoplasm</location>
    </subcellularLocation>
</comment>
<dbReference type="GO" id="GO:0003743">
    <property type="term" value="F:translation initiation factor activity"/>
    <property type="evidence" value="ECO:0007669"/>
    <property type="project" value="UniProtKB-UniRule"/>
</dbReference>
<dbReference type="PROSITE" id="PS50249">
    <property type="entry name" value="MPN"/>
    <property type="match status" value="1"/>
</dbReference>
<dbReference type="InterPro" id="IPR000555">
    <property type="entry name" value="JAMM/MPN+_dom"/>
</dbReference>
<sequence length="633" mass="70905">MTAVVTTAPLGVDLLAKSIKENTAINIAEVDINNTDRFLVHSPYTEPEHLLDLETLDDENALLARALSQMECLRADYATAGYVESFNWDQVLDELKRLVQSTGKTFKETSFYIVAFRSTIPPSTIYEDLGVLDKAAHAEANQFGGFLKYWFGSPDSEGRNLATCVWRSRPDAVKAGHGQAHRRASRATASMYSFWKIDRHRLIPTIPPTIRCSEKFDISQHDETTAAPLLEFDRQVNATPTIPQPQTQNQATEFLNLHESLSDRIANMGDVIKEVPLTAVRVEALVVMKIVKHGSATFPTTATGSIVGMDADGLLEITNTFQFPTVDVASTDSHQNSHQNDASALAAAAPRQKANIVYQNDMIKHLKEVNVDANNVGWYTSAAMGNFVNLSFIENQYHYQKDNERTVALVHDVSRSSQGSLSLRAFKLTPAFMAAYKEGKFTTESLKASKLTFKDILAELPVEIHNTHLLTSFLHQLPGLPEQDKTESPNSLSDLRDDPLKQQLHPSVENLDLSIDPFLEKTCDLLLESIESHYTDLNNFQFYQRQLGREQAKITQWQTKRKAENAARAAAKQAPLPEDEWQRLFKLPQEPSRLEGMLNAKQVEQYSKQVDGFTANISAKMFAVRENLLPKRA</sequence>
<organism evidence="6 7">
    <name type="scientific">Colletotrichum simmondsii</name>
    <dbReference type="NCBI Taxonomy" id="703756"/>
    <lineage>
        <taxon>Eukaryota</taxon>
        <taxon>Fungi</taxon>
        <taxon>Dikarya</taxon>
        <taxon>Ascomycota</taxon>
        <taxon>Pezizomycotina</taxon>
        <taxon>Sordariomycetes</taxon>
        <taxon>Hypocreomycetidae</taxon>
        <taxon>Glomerellales</taxon>
        <taxon>Glomerellaceae</taxon>
        <taxon>Colletotrichum</taxon>
        <taxon>Colletotrichum acutatum species complex</taxon>
    </lineage>
</organism>
<protein>
    <recommendedName>
        <fullName evidence="4">Eukaryotic translation initiation factor 3 subunit H</fullName>
        <shortName evidence="4">eIF3h</shortName>
    </recommendedName>
</protein>
<dbReference type="EMBL" id="JFBX01000374">
    <property type="protein sequence ID" value="KXH40190.1"/>
    <property type="molecule type" value="Genomic_DNA"/>
</dbReference>
<dbReference type="HAMAP" id="MF_03007">
    <property type="entry name" value="eIF3h"/>
    <property type="match status" value="1"/>
</dbReference>
<dbReference type="InterPro" id="IPR037518">
    <property type="entry name" value="MPN"/>
</dbReference>
<keyword evidence="3 4" id="KW-0648">Protein biosynthesis</keyword>
<dbReference type="FunFam" id="3.40.140.10:FF:000052">
    <property type="entry name" value="Eukaryotic translation initiation factor 3 subunit H"/>
    <property type="match status" value="1"/>
</dbReference>